<dbReference type="SMART" id="SM00409">
    <property type="entry name" value="IG"/>
    <property type="match status" value="1"/>
</dbReference>
<name>A0A151M3N4_ALLMI</name>
<dbReference type="InterPro" id="IPR003597">
    <property type="entry name" value="Ig_C1-set"/>
</dbReference>
<dbReference type="InterPro" id="IPR036179">
    <property type="entry name" value="Ig-like_dom_sf"/>
</dbReference>
<dbReference type="InterPro" id="IPR003599">
    <property type="entry name" value="Ig_sub"/>
</dbReference>
<evidence type="ECO:0000259" key="3">
    <source>
        <dbReference type="PROSITE" id="PS50835"/>
    </source>
</evidence>
<protein>
    <submittedName>
        <fullName evidence="4">Tapasin-like</fullName>
    </submittedName>
</protein>
<dbReference type="InterPro" id="IPR007110">
    <property type="entry name" value="Ig-like_dom"/>
</dbReference>
<dbReference type="InterPro" id="IPR003006">
    <property type="entry name" value="Ig/MHC_CS"/>
</dbReference>
<reference evidence="4 5" key="1">
    <citation type="journal article" date="2012" name="Genome Biol.">
        <title>Sequencing three crocodilian genomes to illuminate the evolution of archosaurs and amniotes.</title>
        <authorList>
            <person name="St John J.A."/>
            <person name="Braun E.L."/>
            <person name="Isberg S.R."/>
            <person name="Miles L.G."/>
            <person name="Chong A.Y."/>
            <person name="Gongora J."/>
            <person name="Dalzell P."/>
            <person name="Moran C."/>
            <person name="Bed'hom B."/>
            <person name="Abzhanov A."/>
            <person name="Burgess S.C."/>
            <person name="Cooksey A.M."/>
            <person name="Castoe T.A."/>
            <person name="Crawford N.G."/>
            <person name="Densmore L.D."/>
            <person name="Drew J.C."/>
            <person name="Edwards S.V."/>
            <person name="Faircloth B.C."/>
            <person name="Fujita M.K."/>
            <person name="Greenwold M.J."/>
            <person name="Hoffmann F.G."/>
            <person name="Howard J.M."/>
            <person name="Iguchi T."/>
            <person name="Janes D.E."/>
            <person name="Khan S.Y."/>
            <person name="Kohno S."/>
            <person name="de Koning A.J."/>
            <person name="Lance S.L."/>
            <person name="McCarthy F.M."/>
            <person name="McCormack J.E."/>
            <person name="Merchant M.E."/>
            <person name="Peterson D.G."/>
            <person name="Pollock D.D."/>
            <person name="Pourmand N."/>
            <person name="Raney B.J."/>
            <person name="Roessler K.A."/>
            <person name="Sanford J.R."/>
            <person name="Sawyer R.H."/>
            <person name="Schmidt C.J."/>
            <person name="Triplett E.W."/>
            <person name="Tuberville T.D."/>
            <person name="Venegas-Anaya M."/>
            <person name="Howard J.T."/>
            <person name="Jarvis E.D."/>
            <person name="Guillette L.J.Jr."/>
            <person name="Glenn T.C."/>
            <person name="Green R.E."/>
            <person name="Ray D.A."/>
        </authorList>
    </citation>
    <scope>NUCLEOTIDE SEQUENCE [LARGE SCALE GENOMIC DNA]</scope>
    <source>
        <strain evidence="4">KSC_2009_1</strain>
    </source>
</reference>
<proteinExistence type="predicted"/>
<sequence>MDSAEHSIDPGTAVLAPDGKSFQQETRLSLPQHGLGAKYICRVGHVCLGTPVERSSDCRPRCPRPPQVGRLSQLQLLVPGQAVTLRCLVSGFYPGQLEVTWLRKGAGEREPRPVDGSDTHSIRTPAPSLAPDGESYSVESELRFTPSGPEDDGVEYQCRVAHETQQQPSSRSTGPLPLRAQPQVSQIQVLSDEDAAEEALFAIDLENFYPQHITRIQWCLDGKPWERCEPSEISPNPDGTFMARSIWKVPSRSLTGPGLRVRVCVQHGPRDSPLERELRLGDAGLSAPTT</sequence>
<dbReference type="PANTHER" id="PTHR23411">
    <property type="entry name" value="TAPASIN"/>
    <property type="match status" value="1"/>
</dbReference>
<feature type="region of interest" description="Disordered" evidence="2">
    <location>
        <begin position="104"/>
        <end position="153"/>
    </location>
</feature>
<dbReference type="Proteomes" id="UP000050525">
    <property type="component" value="Unassembled WGS sequence"/>
</dbReference>
<dbReference type="InterPro" id="IPR050380">
    <property type="entry name" value="Immune_Resp_Modulators"/>
</dbReference>
<dbReference type="InterPro" id="IPR013783">
    <property type="entry name" value="Ig-like_fold"/>
</dbReference>
<gene>
    <name evidence="4" type="ORF">Y1Q_0020602</name>
</gene>
<dbReference type="SUPFAM" id="SSF48726">
    <property type="entry name" value="Immunoglobulin"/>
    <property type="match status" value="2"/>
</dbReference>
<keyword evidence="1" id="KW-0393">Immunoglobulin domain</keyword>
<keyword evidence="5" id="KW-1185">Reference proteome</keyword>
<dbReference type="EMBL" id="AKHW03006714">
    <property type="protein sequence ID" value="KYO19143.1"/>
    <property type="molecule type" value="Genomic_DNA"/>
</dbReference>
<feature type="region of interest" description="Disordered" evidence="2">
    <location>
        <begin position="1"/>
        <end position="20"/>
    </location>
</feature>
<dbReference type="Pfam" id="PF07654">
    <property type="entry name" value="C1-set"/>
    <property type="match status" value="1"/>
</dbReference>
<dbReference type="AlphaFoldDB" id="A0A151M3N4"/>
<feature type="compositionally biased region" description="Basic and acidic residues" evidence="2">
    <location>
        <begin position="105"/>
        <end position="121"/>
    </location>
</feature>
<evidence type="ECO:0000313" key="5">
    <source>
        <dbReference type="Proteomes" id="UP000050525"/>
    </source>
</evidence>
<dbReference type="SMART" id="SM00407">
    <property type="entry name" value="IGc1"/>
    <property type="match status" value="1"/>
</dbReference>
<dbReference type="CDD" id="cd00098">
    <property type="entry name" value="IgC1"/>
    <property type="match status" value="1"/>
</dbReference>
<dbReference type="PROSITE" id="PS50835">
    <property type="entry name" value="IG_LIKE"/>
    <property type="match status" value="1"/>
</dbReference>
<accession>A0A151M3N4</accession>
<dbReference type="FunFam" id="2.60.40.10:FF:001774">
    <property type="entry name" value="Uncharacterized LOC100216153"/>
    <property type="match status" value="1"/>
</dbReference>
<evidence type="ECO:0000256" key="1">
    <source>
        <dbReference type="ARBA" id="ARBA00023319"/>
    </source>
</evidence>
<dbReference type="Gene3D" id="2.60.40.10">
    <property type="entry name" value="Immunoglobulins"/>
    <property type="match status" value="3"/>
</dbReference>
<evidence type="ECO:0000256" key="2">
    <source>
        <dbReference type="SAM" id="MobiDB-lite"/>
    </source>
</evidence>
<feature type="domain" description="Ig-like" evidence="3">
    <location>
        <begin position="66"/>
        <end position="174"/>
    </location>
</feature>
<dbReference type="PROSITE" id="PS00290">
    <property type="entry name" value="IG_MHC"/>
    <property type="match status" value="2"/>
</dbReference>
<organism evidence="4 5">
    <name type="scientific">Alligator mississippiensis</name>
    <name type="common">American alligator</name>
    <dbReference type="NCBI Taxonomy" id="8496"/>
    <lineage>
        <taxon>Eukaryota</taxon>
        <taxon>Metazoa</taxon>
        <taxon>Chordata</taxon>
        <taxon>Craniata</taxon>
        <taxon>Vertebrata</taxon>
        <taxon>Euteleostomi</taxon>
        <taxon>Archelosauria</taxon>
        <taxon>Archosauria</taxon>
        <taxon>Crocodylia</taxon>
        <taxon>Alligatoridae</taxon>
        <taxon>Alligatorinae</taxon>
        <taxon>Alligator</taxon>
    </lineage>
</organism>
<comment type="caution">
    <text evidence="4">The sequence shown here is derived from an EMBL/GenBank/DDBJ whole genome shotgun (WGS) entry which is preliminary data.</text>
</comment>
<evidence type="ECO:0000313" key="4">
    <source>
        <dbReference type="EMBL" id="KYO19143.1"/>
    </source>
</evidence>